<dbReference type="PANTHER" id="PTHR40980">
    <property type="entry name" value="PLUG DOMAIN-CONTAINING PROTEIN"/>
    <property type="match status" value="1"/>
</dbReference>
<dbReference type="Pfam" id="PF07715">
    <property type="entry name" value="Plug"/>
    <property type="match status" value="1"/>
</dbReference>
<dbReference type="Pfam" id="PF13620">
    <property type="entry name" value="CarboxypepD_reg"/>
    <property type="match status" value="1"/>
</dbReference>
<evidence type="ECO:0000256" key="2">
    <source>
        <dbReference type="ARBA" id="ARBA00023136"/>
    </source>
</evidence>
<evidence type="ECO:0000256" key="3">
    <source>
        <dbReference type="ARBA" id="ARBA00023237"/>
    </source>
</evidence>
<keyword evidence="9" id="KW-1185">Reference proteome</keyword>
<evidence type="ECO:0000313" key="8">
    <source>
        <dbReference type="EMBL" id="SDD73724.1"/>
    </source>
</evidence>
<evidence type="ECO:0000256" key="4">
    <source>
        <dbReference type="RuleBase" id="RU003357"/>
    </source>
</evidence>
<feature type="chain" id="PRO_5011528811" evidence="5">
    <location>
        <begin position="21"/>
        <end position="1022"/>
    </location>
</feature>
<comment type="subcellular location">
    <subcellularLocation>
        <location evidence="1 4">Cell outer membrane</location>
    </subcellularLocation>
</comment>
<name>A0A1G6X6M2_9GAMM</name>
<evidence type="ECO:0000256" key="5">
    <source>
        <dbReference type="SAM" id="SignalP"/>
    </source>
</evidence>
<dbReference type="InterPro" id="IPR036942">
    <property type="entry name" value="Beta-barrel_TonB_sf"/>
</dbReference>
<dbReference type="InterPro" id="IPR037066">
    <property type="entry name" value="Plug_dom_sf"/>
</dbReference>
<dbReference type="Pfam" id="PF00593">
    <property type="entry name" value="TonB_dep_Rec_b-barrel"/>
    <property type="match status" value="1"/>
</dbReference>
<keyword evidence="2 4" id="KW-0472">Membrane</keyword>
<reference evidence="8 9" key="1">
    <citation type="submission" date="2016-10" db="EMBL/GenBank/DDBJ databases">
        <authorList>
            <person name="de Groot N.N."/>
        </authorList>
    </citation>
    <scope>NUCLEOTIDE SEQUENCE [LARGE SCALE GENOMIC DNA]</scope>
    <source>
        <strain evidence="8 9">DSM 16957</strain>
    </source>
</reference>
<keyword evidence="4" id="KW-0798">TonB box</keyword>
<dbReference type="Proteomes" id="UP000199603">
    <property type="component" value="Unassembled WGS sequence"/>
</dbReference>
<dbReference type="InterPro" id="IPR000531">
    <property type="entry name" value="Beta-barrel_TonB"/>
</dbReference>
<gene>
    <name evidence="8" type="ORF">SAMN04488509_10663</name>
</gene>
<keyword evidence="8" id="KW-0675">Receptor</keyword>
<dbReference type="InterPro" id="IPR008969">
    <property type="entry name" value="CarboxyPept-like_regulatory"/>
</dbReference>
<dbReference type="PANTHER" id="PTHR40980:SF5">
    <property type="entry name" value="TONB-DEPENDENT RECEPTOR"/>
    <property type="match status" value="1"/>
</dbReference>
<dbReference type="InterPro" id="IPR012910">
    <property type="entry name" value="Plug_dom"/>
</dbReference>
<dbReference type="EMBL" id="FNAG01000006">
    <property type="protein sequence ID" value="SDD73724.1"/>
    <property type="molecule type" value="Genomic_DNA"/>
</dbReference>
<accession>A0A1G6X6M2</accession>
<dbReference type="SUPFAM" id="SSF49464">
    <property type="entry name" value="Carboxypeptidase regulatory domain-like"/>
    <property type="match status" value="1"/>
</dbReference>
<feature type="domain" description="TonB-dependent receptor plug" evidence="7">
    <location>
        <begin position="234"/>
        <end position="328"/>
    </location>
</feature>
<protein>
    <submittedName>
        <fullName evidence="8">TonB-dependent receptor</fullName>
    </submittedName>
</protein>
<dbReference type="RefSeq" id="WP_091242679.1">
    <property type="nucleotide sequence ID" value="NZ_FNAG01000006.1"/>
</dbReference>
<evidence type="ECO:0000259" key="7">
    <source>
        <dbReference type="Pfam" id="PF07715"/>
    </source>
</evidence>
<dbReference type="Gene3D" id="2.60.40.1120">
    <property type="entry name" value="Carboxypeptidase-like, regulatory domain"/>
    <property type="match status" value="1"/>
</dbReference>
<keyword evidence="5" id="KW-0732">Signal</keyword>
<organism evidence="8 9">
    <name type="scientific">Aquimonas voraii</name>
    <dbReference type="NCBI Taxonomy" id="265719"/>
    <lineage>
        <taxon>Bacteria</taxon>
        <taxon>Pseudomonadati</taxon>
        <taxon>Pseudomonadota</taxon>
        <taxon>Gammaproteobacteria</taxon>
        <taxon>Lysobacterales</taxon>
        <taxon>Lysobacteraceae</taxon>
        <taxon>Aquimonas</taxon>
    </lineage>
</organism>
<sequence length="1022" mass="112026">MKRRLLALAIAALVTTTAGAAEPAELSLYLFDEGRPVADAEVQIDAAARGRTSSDGALNLRIEPGARTLRVLRGGAEVLSLQLNLVEDEDAQIIATLYPDAAPSVFIESTNAGAAAAAEAKPELGPPGTLSGRVFNSEDGKPVAGARVYVSGTPIDLVSDAEGRFSAEVPPGTYAISVLAPSFASRSFEGVSIASEQTTEQAIELTPAGVELPEFVVLEPFIEGSLASFVEERRTSSAVTDILGAEQISRAGDSDAAGALKRVTGLTLVDGKFVYVRGLGERYSSVVINGAQVPSPDPTRRVVPLDLFPTEILNGIVVQKTYTADMPGEFGGGTIQLRTRGVPESFLLRASGTVGWADGTTGDDGLRYTGGGRDWTGFDDGAREAPAGLLDGRLPTDPQQLEAYGEAIAAQGFNIRPKQVGPNTGFSFSVGDDLPFADNAWSLGYILSTRYSQNWDSREEQRATYSVLGNGQLVPLSDFDLERTERAIDAGLFFSTGLKIGEHHAVTGTAFQVRQTTDQAQISEGIGGSGNDEQNFELEWVENELTTRQLTGEHVITGFSNLLLNWQYTNSRAQRVSPARRSYRFQLDSQDERYEWDGSLVSRFEGLIDDAEEARIDFRLPLQFGEHWELAVFGGAGRLERERDSFIRRFVFLGRRGINITDLETVFTPEQIRPDGLRLSETTQSADAYTAAQTLDSAFLGVDLGWKDWRLNLGAREERNVQEVVNQPPFNPNAAPVVGRVEADDLLPAGALTWAYSDKAQLRLAYSETVSRPDFRELSPADFVDPLLDVRVQGNPQLQQAQIESLDLRWEYYFSPSESFSVALFQKDFVNPIELVQVPASDQLLGLRNAREAVNRGVEFDLYKSLDFVERIDWLPAFLRGLPLADVYIGANYAWIDSEIDLGDQQGTQTNALRPLQGQSPYVVNFSLSYQKPDGGTEATLLYNVSGERISRVGDSGLPDIYEQPFGQLDFTLSQALPWEGWKLKLRLRNLLDPDVEFLQGDQPTNRYRKGREAAFSVEWKF</sequence>
<evidence type="ECO:0000256" key="1">
    <source>
        <dbReference type="ARBA" id="ARBA00004442"/>
    </source>
</evidence>
<feature type="domain" description="TonB-dependent receptor-like beta-barrel" evidence="6">
    <location>
        <begin position="563"/>
        <end position="991"/>
    </location>
</feature>
<dbReference type="Gene3D" id="2.40.170.20">
    <property type="entry name" value="TonB-dependent receptor, beta-barrel domain"/>
    <property type="match status" value="1"/>
</dbReference>
<dbReference type="OrthoDB" id="8727862at2"/>
<comment type="similarity">
    <text evidence="4">Belongs to the TonB-dependent receptor family.</text>
</comment>
<dbReference type="AlphaFoldDB" id="A0A1G6X6M2"/>
<evidence type="ECO:0000313" key="9">
    <source>
        <dbReference type="Proteomes" id="UP000199603"/>
    </source>
</evidence>
<dbReference type="SUPFAM" id="SSF56935">
    <property type="entry name" value="Porins"/>
    <property type="match status" value="1"/>
</dbReference>
<dbReference type="Gene3D" id="2.170.130.10">
    <property type="entry name" value="TonB-dependent receptor, plug domain"/>
    <property type="match status" value="1"/>
</dbReference>
<dbReference type="GO" id="GO:0009279">
    <property type="term" value="C:cell outer membrane"/>
    <property type="evidence" value="ECO:0007669"/>
    <property type="project" value="UniProtKB-SubCell"/>
</dbReference>
<evidence type="ECO:0000259" key="6">
    <source>
        <dbReference type="Pfam" id="PF00593"/>
    </source>
</evidence>
<keyword evidence="3" id="KW-0998">Cell outer membrane</keyword>
<feature type="signal peptide" evidence="5">
    <location>
        <begin position="1"/>
        <end position="20"/>
    </location>
</feature>
<proteinExistence type="inferred from homology"/>
<dbReference type="STRING" id="265719.SAMN04488509_10663"/>